<dbReference type="Proteomes" id="UP000291343">
    <property type="component" value="Unassembled WGS sequence"/>
</dbReference>
<evidence type="ECO:0000313" key="4">
    <source>
        <dbReference type="Proteomes" id="UP000291343"/>
    </source>
</evidence>
<keyword evidence="2" id="KW-0732">Signal</keyword>
<dbReference type="AlphaFoldDB" id="A0A482X123"/>
<sequence>MKLFFGVCILAVVGVLHAKGLSYLDDHESDEDDDLSFYDVPLFKKGILSPIIDLIEHHGTDYVTLPYRVQTARDKKERLSKNIRRVYKIYYFNISAGPRVEICNARVVAPRFPSVEKIFCEEFIQPEQTFFAGRNLAQSMAGQSTPVAGRRPLPPGQSPKPLYGNHKSLSDTVQHPPGAVYPPVWRQ</sequence>
<keyword evidence="4" id="KW-1185">Reference proteome</keyword>
<dbReference type="InParanoid" id="A0A482X123"/>
<comment type="caution">
    <text evidence="3">The sequence shown here is derived from an EMBL/GenBank/DDBJ whole genome shotgun (WGS) entry which is preliminary data.</text>
</comment>
<evidence type="ECO:0000256" key="2">
    <source>
        <dbReference type="SAM" id="SignalP"/>
    </source>
</evidence>
<proteinExistence type="predicted"/>
<reference evidence="3 4" key="1">
    <citation type="journal article" date="2017" name="Gigascience">
        <title>Genome sequence of the small brown planthopper, Laodelphax striatellus.</title>
        <authorList>
            <person name="Zhu J."/>
            <person name="Jiang F."/>
            <person name="Wang X."/>
            <person name="Yang P."/>
            <person name="Bao Y."/>
            <person name="Zhao W."/>
            <person name="Wang W."/>
            <person name="Lu H."/>
            <person name="Wang Q."/>
            <person name="Cui N."/>
            <person name="Li J."/>
            <person name="Chen X."/>
            <person name="Luo L."/>
            <person name="Yu J."/>
            <person name="Kang L."/>
            <person name="Cui F."/>
        </authorList>
    </citation>
    <scope>NUCLEOTIDE SEQUENCE [LARGE SCALE GENOMIC DNA]</scope>
    <source>
        <strain evidence="3">Lst14</strain>
    </source>
</reference>
<feature type="chain" id="PRO_5019869688" evidence="2">
    <location>
        <begin position="19"/>
        <end position="187"/>
    </location>
</feature>
<organism evidence="3 4">
    <name type="scientific">Laodelphax striatellus</name>
    <name type="common">Small brown planthopper</name>
    <name type="synonym">Delphax striatella</name>
    <dbReference type="NCBI Taxonomy" id="195883"/>
    <lineage>
        <taxon>Eukaryota</taxon>
        <taxon>Metazoa</taxon>
        <taxon>Ecdysozoa</taxon>
        <taxon>Arthropoda</taxon>
        <taxon>Hexapoda</taxon>
        <taxon>Insecta</taxon>
        <taxon>Pterygota</taxon>
        <taxon>Neoptera</taxon>
        <taxon>Paraneoptera</taxon>
        <taxon>Hemiptera</taxon>
        <taxon>Auchenorrhyncha</taxon>
        <taxon>Fulgoroidea</taxon>
        <taxon>Delphacidae</taxon>
        <taxon>Criomorphinae</taxon>
        <taxon>Laodelphax</taxon>
    </lineage>
</organism>
<feature type="signal peptide" evidence="2">
    <location>
        <begin position="1"/>
        <end position="18"/>
    </location>
</feature>
<protein>
    <submittedName>
        <fullName evidence="3">Uncharacterized protein</fullName>
    </submittedName>
</protein>
<dbReference type="EMBL" id="QKKF02020306">
    <property type="protein sequence ID" value="RZF39256.1"/>
    <property type="molecule type" value="Genomic_DNA"/>
</dbReference>
<evidence type="ECO:0000256" key="1">
    <source>
        <dbReference type="SAM" id="MobiDB-lite"/>
    </source>
</evidence>
<evidence type="ECO:0000313" key="3">
    <source>
        <dbReference type="EMBL" id="RZF39256.1"/>
    </source>
</evidence>
<accession>A0A482X123</accession>
<gene>
    <name evidence="3" type="ORF">LSTR_LSTR010350</name>
</gene>
<dbReference type="OrthoDB" id="10510347at2759"/>
<name>A0A482X123_LAOST</name>
<feature type="region of interest" description="Disordered" evidence="1">
    <location>
        <begin position="141"/>
        <end position="187"/>
    </location>
</feature>